<proteinExistence type="predicted"/>
<gene>
    <name evidence="1" type="ORF">S03H2_00130</name>
</gene>
<evidence type="ECO:0000313" key="1">
    <source>
        <dbReference type="EMBL" id="GAH25322.1"/>
    </source>
</evidence>
<sequence>RLVKKMPIHNFDWLMVRRIPRHEFRPDPTFDHWGDYFKSDKGGIAKVIFKGSGHVDIFLGESDDWPAATSIVDETITRDKIYEFEVPPGYTFEPRVYLGSAITSIEIYGPLALLEVVSPLIAGTLLTMWGLT</sequence>
<feature type="non-terminal residue" evidence="1">
    <location>
        <position position="1"/>
    </location>
</feature>
<accession>X1DYF6</accession>
<organism evidence="1">
    <name type="scientific">marine sediment metagenome</name>
    <dbReference type="NCBI Taxonomy" id="412755"/>
    <lineage>
        <taxon>unclassified sequences</taxon>
        <taxon>metagenomes</taxon>
        <taxon>ecological metagenomes</taxon>
    </lineage>
</organism>
<name>X1DYF6_9ZZZZ</name>
<comment type="caution">
    <text evidence="1">The sequence shown here is derived from an EMBL/GenBank/DDBJ whole genome shotgun (WGS) entry which is preliminary data.</text>
</comment>
<dbReference type="EMBL" id="BARU01000011">
    <property type="protein sequence ID" value="GAH25322.1"/>
    <property type="molecule type" value="Genomic_DNA"/>
</dbReference>
<reference evidence="1" key="1">
    <citation type="journal article" date="2014" name="Front. Microbiol.">
        <title>High frequency of phylogenetically diverse reductive dehalogenase-homologous genes in deep subseafloor sedimentary metagenomes.</title>
        <authorList>
            <person name="Kawai M."/>
            <person name="Futagami T."/>
            <person name="Toyoda A."/>
            <person name="Takaki Y."/>
            <person name="Nishi S."/>
            <person name="Hori S."/>
            <person name="Arai W."/>
            <person name="Tsubouchi T."/>
            <person name="Morono Y."/>
            <person name="Uchiyama I."/>
            <person name="Ito T."/>
            <person name="Fujiyama A."/>
            <person name="Inagaki F."/>
            <person name="Takami H."/>
        </authorList>
    </citation>
    <scope>NUCLEOTIDE SEQUENCE</scope>
    <source>
        <strain evidence="1">Expedition CK06-06</strain>
    </source>
</reference>
<protein>
    <submittedName>
        <fullName evidence="1">Uncharacterized protein</fullName>
    </submittedName>
</protein>
<dbReference type="AlphaFoldDB" id="X1DYF6"/>